<name>A0ABS5GJV1_9BRAD</name>
<protein>
    <submittedName>
        <fullName evidence="1">Uncharacterized protein</fullName>
    </submittedName>
</protein>
<dbReference type="EMBL" id="JAFCLK010000090">
    <property type="protein sequence ID" value="MBR1141619.1"/>
    <property type="molecule type" value="Genomic_DNA"/>
</dbReference>
<sequence>MTAYAAVIEASDRAEQKVAILRRALLLKIGRSGKVAANTTASATKKPVKLARKKKA</sequence>
<gene>
    <name evidence="1" type="ORF">JQ619_38390</name>
</gene>
<keyword evidence="2" id="KW-1185">Reference proteome</keyword>
<organism evidence="1 2">
    <name type="scientific">Bradyrhizobium denitrificans</name>
    <dbReference type="NCBI Taxonomy" id="2734912"/>
    <lineage>
        <taxon>Bacteria</taxon>
        <taxon>Pseudomonadati</taxon>
        <taxon>Pseudomonadota</taxon>
        <taxon>Alphaproteobacteria</taxon>
        <taxon>Hyphomicrobiales</taxon>
        <taxon>Nitrobacteraceae</taxon>
        <taxon>Bradyrhizobium</taxon>
    </lineage>
</organism>
<evidence type="ECO:0000313" key="1">
    <source>
        <dbReference type="EMBL" id="MBR1141619.1"/>
    </source>
</evidence>
<proteinExistence type="predicted"/>
<accession>A0ABS5GJV1</accession>
<dbReference type="RefSeq" id="WP_172244134.1">
    <property type="nucleotide sequence ID" value="NZ_JABFDP010000065.1"/>
</dbReference>
<reference evidence="2" key="1">
    <citation type="journal article" date="2021" name="ISME J.">
        <title>Evolutionary origin and ecological implication of a unique nif island in free-living Bradyrhizobium lineages.</title>
        <authorList>
            <person name="Tao J."/>
        </authorList>
    </citation>
    <scope>NUCLEOTIDE SEQUENCE [LARGE SCALE GENOMIC DNA]</scope>
    <source>
        <strain evidence="2">SZCCT0094</strain>
    </source>
</reference>
<evidence type="ECO:0000313" key="2">
    <source>
        <dbReference type="Proteomes" id="UP001314635"/>
    </source>
</evidence>
<dbReference type="Proteomes" id="UP001314635">
    <property type="component" value="Unassembled WGS sequence"/>
</dbReference>
<comment type="caution">
    <text evidence="1">The sequence shown here is derived from an EMBL/GenBank/DDBJ whole genome shotgun (WGS) entry which is preliminary data.</text>
</comment>